<accession>A0AAV5WHR4</accession>
<sequence length="92" mass="10983">SETLTGIVVFRLELFPIFHQLFEENINWAPFLSRLAYWETKIKNDIAWSCSTGFPWACEALPQNPERVQYPWWRVTSADRYHNLEDEYALTD</sequence>
<reference evidence="1" key="1">
    <citation type="submission" date="2023-10" db="EMBL/GenBank/DDBJ databases">
        <title>Genome assembly of Pristionchus species.</title>
        <authorList>
            <person name="Yoshida K."/>
            <person name="Sommer R.J."/>
        </authorList>
    </citation>
    <scope>NUCLEOTIDE SEQUENCE</scope>
    <source>
        <strain evidence="1">RS5133</strain>
    </source>
</reference>
<evidence type="ECO:0000313" key="2">
    <source>
        <dbReference type="Proteomes" id="UP001432322"/>
    </source>
</evidence>
<dbReference type="Proteomes" id="UP001432322">
    <property type="component" value="Unassembled WGS sequence"/>
</dbReference>
<proteinExistence type="predicted"/>
<dbReference type="EMBL" id="BTSY01000006">
    <property type="protein sequence ID" value="GMT31816.1"/>
    <property type="molecule type" value="Genomic_DNA"/>
</dbReference>
<comment type="caution">
    <text evidence="1">The sequence shown here is derived from an EMBL/GenBank/DDBJ whole genome shotgun (WGS) entry which is preliminary data.</text>
</comment>
<dbReference type="AlphaFoldDB" id="A0AAV5WHR4"/>
<name>A0AAV5WHR4_9BILA</name>
<evidence type="ECO:0000313" key="1">
    <source>
        <dbReference type="EMBL" id="GMT31816.1"/>
    </source>
</evidence>
<protein>
    <submittedName>
        <fullName evidence="1">Uncharacterized protein</fullName>
    </submittedName>
</protein>
<feature type="non-terminal residue" evidence="1">
    <location>
        <position position="1"/>
    </location>
</feature>
<keyword evidence="2" id="KW-1185">Reference proteome</keyword>
<organism evidence="1 2">
    <name type="scientific">Pristionchus fissidentatus</name>
    <dbReference type="NCBI Taxonomy" id="1538716"/>
    <lineage>
        <taxon>Eukaryota</taxon>
        <taxon>Metazoa</taxon>
        <taxon>Ecdysozoa</taxon>
        <taxon>Nematoda</taxon>
        <taxon>Chromadorea</taxon>
        <taxon>Rhabditida</taxon>
        <taxon>Rhabditina</taxon>
        <taxon>Diplogasteromorpha</taxon>
        <taxon>Diplogasteroidea</taxon>
        <taxon>Neodiplogasteridae</taxon>
        <taxon>Pristionchus</taxon>
    </lineage>
</organism>
<gene>
    <name evidence="1" type="ORF">PFISCL1PPCAC_23113</name>
</gene>